<evidence type="ECO:0000313" key="6">
    <source>
        <dbReference type="EMBL" id="KXG49407.1"/>
    </source>
</evidence>
<reference evidence="6 7" key="1">
    <citation type="journal article" date="2016" name="BMC Genomics">
        <title>Genome sequencing and secondary metabolism of the postharvest pathogen Penicillium griseofulvum.</title>
        <authorList>
            <person name="Banani H."/>
            <person name="Marcet-Houben M."/>
            <person name="Ballester A.R."/>
            <person name="Abbruscato P."/>
            <person name="Gonzalez-Candelas L."/>
            <person name="Gabaldon T."/>
            <person name="Spadaro D."/>
        </authorList>
    </citation>
    <scope>NUCLEOTIDE SEQUENCE [LARGE SCALE GENOMIC DNA]</scope>
    <source>
        <strain evidence="6 7">PG3</strain>
    </source>
</reference>
<evidence type="ECO:0000259" key="5">
    <source>
        <dbReference type="PROSITE" id="PS50013"/>
    </source>
</evidence>
<dbReference type="AlphaFoldDB" id="A0A135LKA5"/>
<dbReference type="PROSITE" id="PS00598">
    <property type="entry name" value="CHROMO_1"/>
    <property type="match status" value="1"/>
</dbReference>
<comment type="subunit">
    <text evidence="2">Component of the NuA4 histone acetyltransferase complex.</text>
</comment>
<dbReference type="EMBL" id="LHQR01000065">
    <property type="protein sequence ID" value="KXG49407.1"/>
    <property type="molecule type" value="Genomic_DNA"/>
</dbReference>
<evidence type="ECO:0000256" key="3">
    <source>
        <dbReference type="ARBA" id="ARBA00023242"/>
    </source>
</evidence>
<feature type="compositionally biased region" description="Polar residues" evidence="4">
    <location>
        <begin position="87"/>
        <end position="101"/>
    </location>
</feature>
<dbReference type="SMART" id="SM00298">
    <property type="entry name" value="CHROMO"/>
    <property type="match status" value="1"/>
</dbReference>
<comment type="caution">
    <text evidence="6">The sequence shown here is derived from an EMBL/GenBank/DDBJ whole genome shotgun (WGS) entry which is preliminary data.</text>
</comment>
<keyword evidence="3" id="KW-0539">Nucleus</keyword>
<evidence type="ECO:0000256" key="1">
    <source>
        <dbReference type="ARBA" id="ARBA00004123"/>
    </source>
</evidence>
<dbReference type="OrthoDB" id="2143914at2759"/>
<evidence type="ECO:0000256" key="4">
    <source>
        <dbReference type="SAM" id="MobiDB-lite"/>
    </source>
</evidence>
<dbReference type="RefSeq" id="XP_040647943.1">
    <property type="nucleotide sequence ID" value="XM_040790990.1"/>
</dbReference>
<dbReference type="SUPFAM" id="SSF54160">
    <property type="entry name" value="Chromo domain-like"/>
    <property type="match status" value="1"/>
</dbReference>
<dbReference type="GeneID" id="63706290"/>
<feature type="compositionally biased region" description="Acidic residues" evidence="4">
    <location>
        <begin position="102"/>
        <end position="112"/>
    </location>
</feature>
<name>A0A135LKA5_PENPA</name>
<gene>
    <name evidence="6" type="ORF">PGRI_032770</name>
</gene>
<dbReference type="InterPro" id="IPR023780">
    <property type="entry name" value="Chromo_domain"/>
</dbReference>
<dbReference type="OMA" id="RYIANQD"/>
<dbReference type="PROSITE" id="PS50013">
    <property type="entry name" value="CHROMO_2"/>
    <property type="match status" value="1"/>
</dbReference>
<evidence type="ECO:0000313" key="7">
    <source>
        <dbReference type="Proteomes" id="UP000070168"/>
    </source>
</evidence>
<dbReference type="InterPro" id="IPR023779">
    <property type="entry name" value="Chromodomain_CS"/>
</dbReference>
<dbReference type="InterPro" id="IPR051219">
    <property type="entry name" value="Heterochromatin_chromo-domain"/>
</dbReference>
<dbReference type="Proteomes" id="UP000070168">
    <property type="component" value="Unassembled WGS sequence"/>
</dbReference>
<dbReference type="STRING" id="5078.A0A135LKA5"/>
<feature type="compositionally biased region" description="Polar residues" evidence="4">
    <location>
        <begin position="114"/>
        <end position="128"/>
    </location>
</feature>
<feature type="region of interest" description="Disordered" evidence="4">
    <location>
        <begin position="1"/>
        <end position="31"/>
    </location>
</feature>
<proteinExistence type="predicted"/>
<feature type="domain" description="Chromo" evidence="5">
    <location>
        <begin position="281"/>
        <end position="329"/>
    </location>
</feature>
<dbReference type="InterPro" id="IPR000953">
    <property type="entry name" value="Chromo/chromo_shadow_dom"/>
</dbReference>
<comment type="subcellular location">
    <subcellularLocation>
        <location evidence="1">Nucleus</location>
    </subcellularLocation>
</comment>
<feature type="compositionally biased region" description="Basic and acidic residues" evidence="4">
    <location>
        <begin position="13"/>
        <end position="23"/>
    </location>
</feature>
<dbReference type="PANTHER" id="PTHR22812">
    <property type="entry name" value="CHROMOBOX PROTEIN"/>
    <property type="match status" value="1"/>
</dbReference>
<dbReference type="Pfam" id="PF00385">
    <property type="entry name" value="Chromo"/>
    <property type="match status" value="1"/>
</dbReference>
<dbReference type="InterPro" id="IPR016197">
    <property type="entry name" value="Chromo-like_dom_sf"/>
</dbReference>
<dbReference type="GO" id="GO:0005634">
    <property type="term" value="C:nucleus"/>
    <property type="evidence" value="ECO:0007669"/>
    <property type="project" value="UniProtKB-SubCell"/>
</dbReference>
<evidence type="ECO:0000256" key="2">
    <source>
        <dbReference type="ARBA" id="ARBA00011353"/>
    </source>
</evidence>
<sequence>MTATQTSVSDDVPDMHTYVDKAQRHPLPARPPKEVCLNIEAQSPLPSIVPEFRTPQQTITVEHRHRSSTPQTRVTTAHIDPEILNHASCSSATPPTKASSCQEEEEEEEDVDTASISETSSVLPSTFDNVLPAENSGQHFRGELVATHRQTASVTKSCHTRKKPLKSGFSRRALRETTSHKSPNFSSVRSQFFAMSLQDRLQFVSWLFEGALSQCVSQPMGADTASASNCGAFDPDTMHNLAQPIIDWFPHQGSRFEPQVHGDRPLCEPGENELEGDQLEYEIEKILTHRNDAHGSVSYLVKWKGYGDVDATWEPGFSLRDTVALENYELELAIKADRVHETPDSNRTADRAQSKAFVTRRPHSIAKGSSTCSNPITRKGLAWSLEEVDFLTKLKAHNNLPWSAIHRRFTQRFPGRSKGSLQVYWSTKMKDNLQETRFV</sequence>
<feature type="region of interest" description="Disordered" evidence="4">
    <location>
        <begin position="85"/>
        <end position="134"/>
    </location>
</feature>
<protein>
    <submittedName>
        <fullName evidence="6">Chromo domain/shadow</fullName>
    </submittedName>
</protein>
<keyword evidence="7" id="KW-1185">Reference proteome</keyword>
<dbReference type="Gene3D" id="2.40.50.40">
    <property type="match status" value="1"/>
</dbReference>
<accession>A0A135LKA5</accession>
<dbReference type="GO" id="GO:0006338">
    <property type="term" value="P:chromatin remodeling"/>
    <property type="evidence" value="ECO:0007669"/>
    <property type="project" value="UniProtKB-ARBA"/>
</dbReference>
<dbReference type="CDD" id="cd00024">
    <property type="entry name" value="CD_CSD"/>
    <property type="match status" value="1"/>
</dbReference>
<organism evidence="6 7">
    <name type="scientific">Penicillium patulum</name>
    <name type="common">Penicillium griseofulvum</name>
    <dbReference type="NCBI Taxonomy" id="5078"/>
    <lineage>
        <taxon>Eukaryota</taxon>
        <taxon>Fungi</taxon>
        <taxon>Dikarya</taxon>
        <taxon>Ascomycota</taxon>
        <taxon>Pezizomycotina</taxon>
        <taxon>Eurotiomycetes</taxon>
        <taxon>Eurotiomycetidae</taxon>
        <taxon>Eurotiales</taxon>
        <taxon>Aspergillaceae</taxon>
        <taxon>Penicillium</taxon>
    </lineage>
</organism>